<evidence type="ECO:0000313" key="9">
    <source>
        <dbReference type="Proteomes" id="UP000049023"/>
    </source>
</evidence>
<dbReference type="Proteomes" id="UP000046947">
    <property type="component" value="Unassembled WGS sequence"/>
</dbReference>
<evidence type="ECO:0000313" key="8">
    <source>
        <dbReference type="Proteomes" id="UP000048600"/>
    </source>
</evidence>
<accession>A0A655ABW5</accession>
<evidence type="ECO:0000313" key="4">
    <source>
        <dbReference type="EMBL" id="CNV91973.1"/>
    </source>
</evidence>
<dbReference type="Proteomes" id="UP000039217">
    <property type="component" value="Unassembled WGS sequence"/>
</dbReference>
<dbReference type="Proteomes" id="UP000049023">
    <property type="component" value="Unassembled WGS sequence"/>
</dbReference>
<reference evidence="6 7" key="1">
    <citation type="submission" date="2015-03" db="EMBL/GenBank/DDBJ databases">
        <authorList>
            <consortium name="Pathogen Informatics"/>
        </authorList>
    </citation>
    <scope>NUCLEOTIDE SEQUENCE [LARGE SCALE GENOMIC DNA]</scope>
    <source>
        <strain evidence="3 9">Bir 187</strain>
        <strain evidence="4 6">D00501624</strain>
        <strain evidence="2 7">H09601792</strain>
        <strain evidence="5 8">P00601463</strain>
    </source>
</reference>
<dbReference type="AlphaFoldDB" id="A0A655ABW5"/>
<dbReference type="EMBL" id="CNFU01000778">
    <property type="protein sequence ID" value="CKS49476.1"/>
    <property type="molecule type" value="Genomic_DNA"/>
</dbReference>
<evidence type="ECO:0000256" key="1">
    <source>
        <dbReference type="SAM" id="MobiDB-lite"/>
    </source>
</evidence>
<evidence type="ECO:0000313" key="5">
    <source>
        <dbReference type="EMBL" id="COX14230.1"/>
    </source>
</evidence>
<evidence type="ECO:0000313" key="3">
    <source>
        <dbReference type="EMBL" id="CKS49476.1"/>
    </source>
</evidence>
<proteinExistence type="predicted"/>
<dbReference type="EMBL" id="CFOH01000945">
    <property type="protein sequence ID" value="CFE74824.1"/>
    <property type="molecule type" value="Genomic_DNA"/>
</dbReference>
<feature type="region of interest" description="Disordered" evidence="1">
    <location>
        <begin position="88"/>
        <end position="134"/>
    </location>
</feature>
<dbReference type="EMBL" id="CHKL01000662">
    <property type="protein sequence ID" value="COX14230.1"/>
    <property type="molecule type" value="Genomic_DNA"/>
</dbReference>
<sequence>MSVNSTSTAAVTSSVMVAAVDNAPLVSFAWLLRSASIAALPALSICSPRKCAGPSISHLRAESMLRSTSVTRCGNPAMNWLTTNVRMPPRTAKPLNKTSVTATACGRPRESSQSTGGTSNALNISASNTGTTMTSNLLRTHSSATIAARMTKNRHAQAAVLRTSGATEASSRLADIRQA</sequence>
<evidence type="ECO:0000313" key="6">
    <source>
        <dbReference type="Proteomes" id="UP000039217"/>
    </source>
</evidence>
<feature type="compositionally biased region" description="Polar residues" evidence="1">
    <location>
        <begin position="111"/>
        <end position="134"/>
    </location>
</feature>
<protein>
    <submittedName>
        <fullName evidence="3">Uncharacterized protein</fullName>
    </submittedName>
</protein>
<evidence type="ECO:0000313" key="7">
    <source>
        <dbReference type="Proteomes" id="UP000046947"/>
    </source>
</evidence>
<evidence type="ECO:0000313" key="2">
    <source>
        <dbReference type="EMBL" id="CFE74824.1"/>
    </source>
</evidence>
<organism evidence="3 9">
    <name type="scientific">Mycobacterium tuberculosis</name>
    <dbReference type="NCBI Taxonomy" id="1773"/>
    <lineage>
        <taxon>Bacteria</taxon>
        <taxon>Bacillati</taxon>
        <taxon>Actinomycetota</taxon>
        <taxon>Actinomycetes</taxon>
        <taxon>Mycobacteriales</taxon>
        <taxon>Mycobacteriaceae</taxon>
        <taxon>Mycobacterium</taxon>
        <taxon>Mycobacterium tuberculosis complex</taxon>
    </lineage>
</organism>
<dbReference type="EMBL" id="CQQC01001406">
    <property type="protein sequence ID" value="CNV91973.1"/>
    <property type="molecule type" value="Genomic_DNA"/>
</dbReference>
<name>A0A655ABW5_MYCTX</name>
<dbReference type="Proteomes" id="UP000048600">
    <property type="component" value="Unassembled WGS sequence"/>
</dbReference>
<gene>
    <name evidence="4" type="ORF">ERS007661_03279</name>
    <name evidence="2" type="ORF">ERS007688_03869</name>
    <name evidence="5" type="ORF">ERS007741_03882</name>
    <name evidence="3" type="ORF">ERS027661_03155</name>
</gene>